<organism evidence="1 2">
    <name type="scientific">Spraguea lophii (strain 42_110)</name>
    <name type="common">Microsporidian parasite</name>
    <dbReference type="NCBI Taxonomy" id="1358809"/>
    <lineage>
        <taxon>Eukaryota</taxon>
        <taxon>Fungi</taxon>
        <taxon>Fungi incertae sedis</taxon>
        <taxon>Microsporidia</taxon>
        <taxon>Spragueidae</taxon>
        <taxon>Spraguea</taxon>
    </lineage>
</organism>
<evidence type="ECO:0000313" key="1">
    <source>
        <dbReference type="EMBL" id="EPR78945.1"/>
    </source>
</evidence>
<keyword evidence="2" id="KW-1185">Reference proteome</keyword>
<dbReference type="InParanoid" id="S7W7V2"/>
<protein>
    <submittedName>
        <fullName evidence="1">Uncharacterized protein</fullName>
    </submittedName>
</protein>
<comment type="caution">
    <text evidence="1">The sequence shown here is derived from an EMBL/GenBank/DDBJ whole genome shotgun (WGS) entry which is preliminary data.</text>
</comment>
<name>S7W7V2_SPRLO</name>
<proteinExistence type="predicted"/>
<dbReference type="VEuPathDB" id="MicrosporidiaDB:SLOPH_961"/>
<evidence type="ECO:0000313" key="2">
    <source>
        <dbReference type="Proteomes" id="UP000014978"/>
    </source>
</evidence>
<sequence>MYLFFIYFDKKNKYLIFFLMGAEMLSRNRIDFIYENEKNFDFFIKLYKNIKLLGMIKIRKLAVFCLIYFMNIQASNISNRGQETNIEDVLIKIQRKNGTKKEGEGIICDLGYKARSACGKSTELTINSLEYSGVKISNITPNGGRSFANLKLNDEGKLEGKGKNDINVSGNEIMIVDILFYANITIDNNIINTFIDIMPEDYLSYNDIDNDIYEMKPYQIWVYLRVDSNGGYSGKNYDDMAGLYKSKFFKNYKLFTFDNKISSIEISNFKNAGYIYYPNINSQKFERIAVKPETSSERDINGTTKPETISDGKEKEVIRNLGSLLK</sequence>
<dbReference type="Proteomes" id="UP000014978">
    <property type="component" value="Unassembled WGS sequence"/>
</dbReference>
<gene>
    <name evidence="1" type="ORF">SLOPH_961</name>
</gene>
<reference evidence="2" key="1">
    <citation type="journal article" date="2013" name="PLoS Genet.">
        <title>The genome of Spraguea lophii and the basis of host-microsporidian interactions.</title>
        <authorList>
            <person name="Campbell S.E."/>
            <person name="Williams T.A."/>
            <person name="Yousuf A."/>
            <person name="Soanes D.M."/>
            <person name="Paszkiewicz K.H."/>
            <person name="Williams B.A.P."/>
        </authorList>
    </citation>
    <scope>NUCLEOTIDE SEQUENCE [LARGE SCALE GENOMIC DNA]</scope>
    <source>
        <strain evidence="2">42_110</strain>
    </source>
</reference>
<dbReference type="HOGENOM" id="CLU_067177_0_0_1"/>
<accession>S7W7V2</accession>
<dbReference type="EMBL" id="ATCN01000470">
    <property type="protein sequence ID" value="EPR78945.1"/>
    <property type="molecule type" value="Genomic_DNA"/>
</dbReference>
<dbReference type="AlphaFoldDB" id="S7W7V2"/>